<proteinExistence type="predicted"/>
<organism evidence="1">
    <name type="scientific">bioreactor metagenome</name>
    <dbReference type="NCBI Taxonomy" id="1076179"/>
    <lineage>
        <taxon>unclassified sequences</taxon>
        <taxon>metagenomes</taxon>
        <taxon>ecological metagenomes</taxon>
    </lineage>
</organism>
<accession>A0A645IQW6</accession>
<gene>
    <name evidence="1" type="ORF">SDC9_201424</name>
</gene>
<dbReference type="EMBL" id="VSSQ01121232">
    <property type="protein sequence ID" value="MPN53758.1"/>
    <property type="molecule type" value="Genomic_DNA"/>
</dbReference>
<protein>
    <submittedName>
        <fullName evidence="1">Uncharacterized protein</fullName>
    </submittedName>
</protein>
<name>A0A645IQW6_9ZZZZ</name>
<evidence type="ECO:0000313" key="1">
    <source>
        <dbReference type="EMBL" id="MPN53758.1"/>
    </source>
</evidence>
<comment type="caution">
    <text evidence="1">The sequence shown here is derived from an EMBL/GenBank/DDBJ whole genome shotgun (WGS) entry which is preliminary data.</text>
</comment>
<dbReference type="AlphaFoldDB" id="A0A645IQW6"/>
<reference evidence="1" key="1">
    <citation type="submission" date="2019-08" db="EMBL/GenBank/DDBJ databases">
        <authorList>
            <person name="Kucharzyk K."/>
            <person name="Murdoch R.W."/>
            <person name="Higgins S."/>
            <person name="Loffler F."/>
        </authorList>
    </citation>
    <scope>NUCLEOTIDE SEQUENCE</scope>
</reference>
<sequence length="47" mass="5229">MEAGGQFCDEGAPVEELAIKEVMIEKLLPNLKSLTLEEMDLDKCSFL</sequence>